<reference evidence="1 2" key="1">
    <citation type="journal article" date="2019" name="Nat. Commun.">
        <title>A new type of DNA phosphorothioation-based antiviral system in archaea.</title>
        <authorList>
            <person name="Xiong L."/>
            <person name="Liu S."/>
            <person name="Chen S."/>
            <person name="Xiao Y."/>
            <person name="Zhu B."/>
            <person name="Gao Y."/>
            <person name="Zhang Y."/>
            <person name="Chen B."/>
            <person name="Luo J."/>
            <person name="Deng Z."/>
            <person name="Chen X."/>
            <person name="Wang L."/>
            <person name="Chen S."/>
        </authorList>
    </citation>
    <scope>NUCLEOTIDE SEQUENCE [LARGE SCALE GENOMIC DNA]</scope>
    <source>
        <strain evidence="1 2">JCM 10635</strain>
    </source>
</reference>
<sequence>MKVGTDLFGKVAVVDRNLHVHLFVRRYLALELRAVSTVVVKFPGIAVNDALLTNAVYKLESH</sequence>
<accession>A0A4D6HQY8</accession>
<proteinExistence type="predicted"/>
<organism evidence="1 2">
    <name type="scientific">Natronorubrum bangense</name>
    <dbReference type="NCBI Taxonomy" id="61858"/>
    <lineage>
        <taxon>Archaea</taxon>
        <taxon>Methanobacteriati</taxon>
        <taxon>Methanobacteriota</taxon>
        <taxon>Stenosarchaea group</taxon>
        <taxon>Halobacteria</taxon>
        <taxon>Halobacteriales</taxon>
        <taxon>Natrialbaceae</taxon>
        <taxon>Natronorubrum</taxon>
    </lineage>
</organism>
<dbReference type="EMBL" id="CP031305">
    <property type="protein sequence ID" value="QCC55512.1"/>
    <property type="molecule type" value="Genomic_DNA"/>
</dbReference>
<gene>
    <name evidence="1" type="ORF">DV706_14160</name>
</gene>
<evidence type="ECO:0000313" key="2">
    <source>
        <dbReference type="Proteomes" id="UP000296822"/>
    </source>
</evidence>
<dbReference type="KEGG" id="nbg:DV706_14160"/>
<dbReference type="Proteomes" id="UP000296822">
    <property type="component" value="Chromosome"/>
</dbReference>
<protein>
    <submittedName>
        <fullName evidence="1">Uncharacterized protein</fullName>
    </submittedName>
</protein>
<evidence type="ECO:0000313" key="1">
    <source>
        <dbReference type="EMBL" id="QCC55512.1"/>
    </source>
</evidence>
<name>A0A4D6HQY8_9EURY</name>
<dbReference type="AlphaFoldDB" id="A0A4D6HQY8"/>